<dbReference type="EMBL" id="CP026113">
    <property type="protein sequence ID" value="AUT65169.1"/>
    <property type="molecule type" value="Genomic_DNA"/>
</dbReference>
<dbReference type="KEGG" id="pter:C2L65_37015"/>
<protein>
    <submittedName>
        <fullName evidence="1">Uncharacterized protein</fullName>
    </submittedName>
</protein>
<dbReference type="AlphaFoldDB" id="A0A2I8F067"/>
<name>A0A2I8F067_9BURK</name>
<dbReference type="Proteomes" id="UP000243502">
    <property type="component" value="Chromosome 3"/>
</dbReference>
<sequence>MTDHSETHIHHMSDIDEALREIRGLNHRVVTFSGFSSAGYEDQRSVERMLSGWLDTLDPLADIVCSGATPMGIGASYALASSRGFQTIGIVSSNAVKEQVRFAEDVNTVFVIEDDRWGGYIEKTDTPSPTSRVMVEASDVLIFIGGGDIARDEYDYAKRLGKQLHFEAADMNHNLSMDKARRKGEPAPSNFKGSLYQYLEARKK</sequence>
<evidence type="ECO:0000313" key="1">
    <source>
        <dbReference type="EMBL" id="AUT65169.1"/>
    </source>
</evidence>
<gene>
    <name evidence="1" type="ORF">C2L65_37015</name>
</gene>
<evidence type="ECO:0000313" key="2">
    <source>
        <dbReference type="Proteomes" id="UP000243502"/>
    </source>
</evidence>
<accession>A0A2I8F067</accession>
<organism evidence="1 2">
    <name type="scientific">Paraburkholderia terrae</name>
    <dbReference type="NCBI Taxonomy" id="311230"/>
    <lineage>
        <taxon>Bacteria</taxon>
        <taxon>Pseudomonadati</taxon>
        <taxon>Pseudomonadota</taxon>
        <taxon>Betaproteobacteria</taxon>
        <taxon>Burkholderiales</taxon>
        <taxon>Burkholderiaceae</taxon>
        <taxon>Paraburkholderia</taxon>
    </lineage>
</organism>
<dbReference type="RefSeq" id="WP_042308537.1">
    <property type="nucleotide sequence ID" value="NZ_CP026113.1"/>
</dbReference>
<proteinExistence type="predicted"/>
<dbReference type="OrthoDB" id="7026228at2"/>
<reference evidence="1 2" key="1">
    <citation type="submission" date="2018-01" db="EMBL/GenBank/DDBJ databases">
        <title>Species boundaries and ecological features among Paraburkholderia terrae DSMZ17804T, P. hospita DSMZ17164T and P. caribensis DSMZ13236T.</title>
        <authorList>
            <person name="Pratama A.A."/>
        </authorList>
    </citation>
    <scope>NUCLEOTIDE SEQUENCE [LARGE SCALE GENOMIC DNA]</scope>
    <source>
        <strain evidence="1 2">DSM 17804</strain>
    </source>
</reference>